<gene>
    <name evidence="1" type="ORF">LMG9964_00481</name>
</gene>
<dbReference type="EMBL" id="CADILN010000001">
    <property type="protein sequence ID" value="CAB4046849.1"/>
    <property type="molecule type" value="Genomic_DNA"/>
</dbReference>
<proteinExistence type="predicted"/>
<reference evidence="1 2" key="1">
    <citation type="submission" date="2020-04" db="EMBL/GenBank/DDBJ databases">
        <authorList>
            <person name="De Canck E."/>
        </authorList>
    </citation>
    <scope>NUCLEOTIDE SEQUENCE [LARGE SCALE GENOMIC DNA]</scope>
    <source>
        <strain evidence="1 2">LMG 9964</strain>
    </source>
</reference>
<dbReference type="AlphaFoldDB" id="A0A6J5JY63"/>
<protein>
    <submittedName>
        <fullName evidence="1">Uncharacterized protein</fullName>
    </submittedName>
</protein>
<organism evidence="1 2">
    <name type="scientific">Paraburkholderia phenoliruptrix</name>
    <dbReference type="NCBI Taxonomy" id="252970"/>
    <lineage>
        <taxon>Bacteria</taxon>
        <taxon>Pseudomonadati</taxon>
        <taxon>Pseudomonadota</taxon>
        <taxon>Betaproteobacteria</taxon>
        <taxon>Burkholderiales</taxon>
        <taxon>Burkholderiaceae</taxon>
        <taxon>Paraburkholderia</taxon>
    </lineage>
</organism>
<sequence>MTAPRKKSQADQANPFLTQFDGEMRYLREAGREFVRDQPDAARRLGMQYGQEDDQVRAVPKAVQCLYRTTQAVALLRLSVKDAAVAVRADGRAVSRLTFDLWLGSSASVSTCCVSAVPARRPCGRRFTLCGRDPSRGVHQPAPAIGTRRRAGAAGAGVLRFGRVRSVDAAVAGHGREARPAIRPRTDDRRRMCIGNLPVFARPPLAMALR</sequence>
<evidence type="ECO:0000313" key="2">
    <source>
        <dbReference type="Proteomes" id="UP000494102"/>
    </source>
</evidence>
<accession>A0A6J5JY63</accession>
<dbReference type="Proteomes" id="UP000494102">
    <property type="component" value="Unassembled WGS sequence"/>
</dbReference>
<name>A0A6J5JY63_9BURK</name>
<evidence type="ECO:0000313" key="1">
    <source>
        <dbReference type="EMBL" id="CAB4046849.1"/>
    </source>
</evidence>